<dbReference type="EMBL" id="KN822279">
    <property type="protein sequence ID" value="KIM51164.1"/>
    <property type="molecule type" value="Genomic_DNA"/>
</dbReference>
<dbReference type="Proteomes" id="UP000053989">
    <property type="component" value="Unassembled WGS sequence"/>
</dbReference>
<dbReference type="InParanoid" id="A0A0C3D450"/>
<evidence type="ECO:0000313" key="1">
    <source>
        <dbReference type="EMBL" id="KIM51164.1"/>
    </source>
</evidence>
<protein>
    <submittedName>
        <fullName evidence="1">Uncharacterized protein</fullName>
    </submittedName>
</protein>
<evidence type="ECO:0000313" key="2">
    <source>
        <dbReference type="Proteomes" id="UP000053989"/>
    </source>
</evidence>
<dbReference type="HOGENOM" id="CLU_2513962_0_0_1"/>
<gene>
    <name evidence="1" type="ORF">SCLCIDRAFT_1224756</name>
</gene>
<name>A0A0C3D450_9AGAM</name>
<proteinExistence type="predicted"/>
<sequence length="85" mass="9643">MLSRLSRAHPQSYPSLLSQDRTDSTVIWHYPHRTSAQHAWTHQYYSSLLPHSLSAPGHRLGVQPLGNNSQSPAPYLECPHTYILP</sequence>
<reference evidence="1 2" key="1">
    <citation type="submission" date="2014-04" db="EMBL/GenBank/DDBJ databases">
        <authorList>
            <consortium name="DOE Joint Genome Institute"/>
            <person name="Kuo A."/>
            <person name="Kohler A."/>
            <person name="Nagy L.G."/>
            <person name="Floudas D."/>
            <person name="Copeland A."/>
            <person name="Barry K.W."/>
            <person name="Cichocki N."/>
            <person name="Veneault-Fourrey C."/>
            <person name="LaButti K."/>
            <person name="Lindquist E.A."/>
            <person name="Lipzen A."/>
            <person name="Lundell T."/>
            <person name="Morin E."/>
            <person name="Murat C."/>
            <person name="Sun H."/>
            <person name="Tunlid A."/>
            <person name="Henrissat B."/>
            <person name="Grigoriev I.V."/>
            <person name="Hibbett D.S."/>
            <person name="Martin F."/>
            <person name="Nordberg H.P."/>
            <person name="Cantor M.N."/>
            <person name="Hua S.X."/>
        </authorList>
    </citation>
    <scope>NUCLEOTIDE SEQUENCE [LARGE SCALE GENOMIC DNA]</scope>
    <source>
        <strain evidence="1 2">Foug A</strain>
    </source>
</reference>
<keyword evidence="2" id="KW-1185">Reference proteome</keyword>
<reference evidence="2" key="2">
    <citation type="submission" date="2015-01" db="EMBL/GenBank/DDBJ databases">
        <title>Evolutionary Origins and Diversification of the Mycorrhizal Mutualists.</title>
        <authorList>
            <consortium name="DOE Joint Genome Institute"/>
            <consortium name="Mycorrhizal Genomics Consortium"/>
            <person name="Kohler A."/>
            <person name="Kuo A."/>
            <person name="Nagy L.G."/>
            <person name="Floudas D."/>
            <person name="Copeland A."/>
            <person name="Barry K.W."/>
            <person name="Cichocki N."/>
            <person name="Veneault-Fourrey C."/>
            <person name="LaButti K."/>
            <person name="Lindquist E.A."/>
            <person name="Lipzen A."/>
            <person name="Lundell T."/>
            <person name="Morin E."/>
            <person name="Murat C."/>
            <person name="Riley R."/>
            <person name="Ohm R."/>
            <person name="Sun H."/>
            <person name="Tunlid A."/>
            <person name="Henrissat B."/>
            <person name="Grigoriev I.V."/>
            <person name="Hibbett D.S."/>
            <person name="Martin F."/>
        </authorList>
    </citation>
    <scope>NUCLEOTIDE SEQUENCE [LARGE SCALE GENOMIC DNA]</scope>
    <source>
        <strain evidence="2">Foug A</strain>
    </source>
</reference>
<organism evidence="1 2">
    <name type="scientific">Scleroderma citrinum Foug A</name>
    <dbReference type="NCBI Taxonomy" id="1036808"/>
    <lineage>
        <taxon>Eukaryota</taxon>
        <taxon>Fungi</taxon>
        <taxon>Dikarya</taxon>
        <taxon>Basidiomycota</taxon>
        <taxon>Agaricomycotina</taxon>
        <taxon>Agaricomycetes</taxon>
        <taxon>Agaricomycetidae</taxon>
        <taxon>Boletales</taxon>
        <taxon>Sclerodermatineae</taxon>
        <taxon>Sclerodermataceae</taxon>
        <taxon>Scleroderma</taxon>
    </lineage>
</organism>
<accession>A0A0C3D450</accession>
<dbReference type="AlphaFoldDB" id="A0A0C3D450"/>